<dbReference type="PANTHER" id="PTHR30616">
    <property type="entry name" value="UNCHARACTERIZED PROTEIN YFIH"/>
    <property type="match status" value="1"/>
</dbReference>
<evidence type="ECO:0000256" key="5">
    <source>
        <dbReference type="ARBA" id="ARBA00022801"/>
    </source>
</evidence>
<comment type="caution">
    <text evidence="11">The sequence shown here is derived from an EMBL/GenBank/DDBJ whole genome shotgun (WGS) entry which is preliminary data.</text>
</comment>
<dbReference type="Pfam" id="PF02578">
    <property type="entry name" value="Cu-oxidase_4"/>
    <property type="match status" value="1"/>
</dbReference>
<evidence type="ECO:0000313" key="12">
    <source>
        <dbReference type="Proteomes" id="UP001410394"/>
    </source>
</evidence>
<evidence type="ECO:0000256" key="9">
    <source>
        <dbReference type="ARBA" id="ARBA00049893"/>
    </source>
</evidence>
<evidence type="ECO:0000256" key="7">
    <source>
        <dbReference type="ARBA" id="ARBA00047989"/>
    </source>
</evidence>
<evidence type="ECO:0000256" key="3">
    <source>
        <dbReference type="ARBA" id="ARBA00022679"/>
    </source>
</evidence>
<dbReference type="Gene3D" id="3.60.140.10">
    <property type="entry name" value="CNF1/YfiH-like putative cysteine hydrolases"/>
    <property type="match status" value="1"/>
</dbReference>
<reference evidence="11 12" key="1">
    <citation type="journal article" date="2018" name="Int. J. Syst. Evol. Microbiol.">
        <title>Uliginosibacterium sediminicola sp. nov., isolated from freshwater sediment.</title>
        <authorList>
            <person name="Hwang W.M."/>
            <person name="Kim S.M."/>
            <person name="Kang K."/>
            <person name="Ahn T.Y."/>
        </authorList>
    </citation>
    <scope>NUCLEOTIDE SEQUENCE [LARGE SCALE GENOMIC DNA]</scope>
    <source>
        <strain evidence="11 12">M1-21</strain>
    </source>
</reference>
<accession>A0ABU9Z148</accession>
<evidence type="ECO:0000256" key="2">
    <source>
        <dbReference type="ARBA" id="ARBA00007353"/>
    </source>
</evidence>
<comment type="catalytic activity">
    <reaction evidence="9">
        <text>S-methyl-5'-thioadenosine + phosphate = 5-(methylsulfanyl)-alpha-D-ribose 1-phosphate + adenine</text>
        <dbReference type="Rhea" id="RHEA:11852"/>
        <dbReference type="ChEBI" id="CHEBI:16708"/>
        <dbReference type="ChEBI" id="CHEBI:17509"/>
        <dbReference type="ChEBI" id="CHEBI:43474"/>
        <dbReference type="ChEBI" id="CHEBI:58533"/>
        <dbReference type="EC" id="2.4.2.28"/>
    </reaction>
    <physiologicalReaction direction="left-to-right" evidence="9">
        <dbReference type="Rhea" id="RHEA:11853"/>
    </physiologicalReaction>
</comment>
<organism evidence="11 12">
    <name type="scientific">Uliginosibacterium sediminicola</name>
    <dbReference type="NCBI Taxonomy" id="2024550"/>
    <lineage>
        <taxon>Bacteria</taxon>
        <taxon>Pseudomonadati</taxon>
        <taxon>Pseudomonadota</taxon>
        <taxon>Betaproteobacteria</taxon>
        <taxon>Rhodocyclales</taxon>
        <taxon>Zoogloeaceae</taxon>
        <taxon>Uliginosibacterium</taxon>
    </lineage>
</organism>
<dbReference type="EMBL" id="JBDIVE010000008">
    <property type="protein sequence ID" value="MEN3069729.1"/>
    <property type="molecule type" value="Genomic_DNA"/>
</dbReference>
<evidence type="ECO:0000313" key="11">
    <source>
        <dbReference type="EMBL" id="MEN3069729.1"/>
    </source>
</evidence>
<comment type="catalytic activity">
    <reaction evidence="8">
        <text>adenosine + phosphate = alpha-D-ribose 1-phosphate + adenine</text>
        <dbReference type="Rhea" id="RHEA:27642"/>
        <dbReference type="ChEBI" id="CHEBI:16335"/>
        <dbReference type="ChEBI" id="CHEBI:16708"/>
        <dbReference type="ChEBI" id="CHEBI:43474"/>
        <dbReference type="ChEBI" id="CHEBI:57720"/>
        <dbReference type="EC" id="2.4.2.1"/>
    </reaction>
    <physiologicalReaction direction="left-to-right" evidence="8">
        <dbReference type="Rhea" id="RHEA:27643"/>
    </physiologicalReaction>
</comment>
<comment type="similarity">
    <text evidence="2 10">Belongs to the purine nucleoside phosphorylase YfiH/LACC1 family.</text>
</comment>
<keyword evidence="6" id="KW-0862">Zinc</keyword>
<keyword evidence="5" id="KW-0378">Hydrolase</keyword>
<dbReference type="InterPro" id="IPR003730">
    <property type="entry name" value="Cu_polyphenol_OxRdtase"/>
</dbReference>
<gene>
    <name evidence="11" type="primary">pgeF</name>
    <name evidence="11" type="ORF">ABDB84_14675</name>
</gene>
<keyword evidence="3" id="KW-0808">Transferase</keyword>
<sequence>MAELPFITPDWPAPARVKALVTTRAGGVSVAPWNSFNLGLHVGDDAQHVAENRRRLRAQLPAEPRWLDQVHGTSVWTCEQAGPASADALVTRLPAQVCAIMTADCLPVLFTNQAGTVVAAAHAGWRGLCAGVLERSLEAMQEPAGAVMAWLGPAIGPQQFEVGPEVRAAFIEQAAEAAEAFVPGAEDRYLADIYQLARQRLCAAGMRAEAIYGGGLCTVSEPQRFFSYRRDRVTGRMASLIWLDQGGD</sequence>
<evidence type="ECO:0000256" key="10">
    <source>
        <dbReference type="RuleBase" id="RU361274"/>
    </source>
</evidence>
<name>A0ABU9Z148_9RHOO</name>
<comment type="catalytic activity">
    <reaction evidence="7">
        <text>adenosine + H2O + H(+) = inosine + NH4(+)</text>
        <dbReference type="Rhea" id="RHEA:24408"/>
        <dbReference type="ChEBI" id="CHEBI:15377"/>
        <dbReference type="ChEBI" id="CHEBI:15378"/>
        <dbReference type="ChEBI" id="CHEBI:16335"/>
        <dbReference type="ChEBI" id="CHEBI:17596"/>
        <dbReference type="ChEBI" id="CHEBI:28938"/>
        <dbReference type="EC" id="3.5.4.4"/>
    </reaction>
    <physiologicalReaction direction="left-to-right" evidence="7">
        <dbReference type="Rhea" id="RHEA:24409"/>
    </physiologicalReaction>
</comment>
<dbReference type="RefSeq" id="WP_345920499.1">
    <property type="nucleotide sequence ID" value="NZ_JBDIVE010000008.1"/>
</dbReference>
<dbReference type="NCBIfam" id="TIGR00726">
    <property type="entry name" value="peptidoglycan editing factor PgeF"/>
    <property type="match status" value="1"/>
</dbReference>
<evidence type="ECO:0000256" key="8">
    <source>
        <dbReference type="ARBA" id="ARBA00048968"/>
    </source>
</evidence>
<dbReference type="PANTHER" id="PTHR30616:SF2">
    <property type="entry name" value="PURINE NUCLEOSIDE PHOSPHORYLASE LACC1"/>
    <property type="match status" value="1"/>
</dbReference>
<evidence type="ECO:0000256" key="4">
    <source>
        <dbReference type="ARBA" id="ARBA00022723"/>
    </source>
</evidence>
<evidence type="ECO:0000256" key="6">
    <source>
        <dbReference type="ARBA" id="ARBA00022833"/>
    </source>
</evidence>
<dbReference type="InterPro" id="IPR038371">
    <property type="entry name" value="Cu_polyphenol_OxRdtase_sf"/>
</dbReference>
<keyword evidence="12" id="KW-1185">Reference proteome</keyword>
<protein>
    <recommendedName>
        <fullName evidence="10">Purine nucleoside phosphorylase</fullName>
    </recommendedName>
</protein>
<keyword evidence="4" id="KW-0479">Metal-binding</keyword>
<comment type="catalytic activity">
    <reaction evidence="1">
        <text>inosine + phosphate = alpha-D-ribose 1-phosphate + hypoxanthine</text>
        <dbReference type="Rhea" id="RHEA:27646"/>
        <dbReference type="ChEBI" id="CHEBI:17368"/>
        <dbReference type="ChEBI" id="CHEBI:17596"/>
        <dbReference type="ChEBI" id="CHEBI:43474"/>
        <dbReference type="ChEBI" id="CHEBI:57720"/>
        <dbReference type="EC" id="2.4.2.1"/>
    </reaction>
    <physiologicalReaction direction="left-to-right" evidence="1">
        <dbReference type="Rhea" id="RHEA:27647"/>
    </physiologicalReaction>
</comment>
<evidence type="ECO:0000256" key="1">
    <source>
        <dbReference type="ARBA" id="ARBA00000553"/>
    </source>
</evidence>
<dbReference type="Proteomes" id="UP001410394">
    <property type="component" value="Unassembled WGS sequence"/>
</dbReference>
<dbReference type="InterPro" id="IPR011324">
    <property type="entry name" value="Cytotoxic_necrot_fac-like_cat"/>
</dbReference>
<dbReference type="CDD" id="cd16833">
    <property type="entry name" value="YfiH"/>
    <property type="match status" value="1"/>
</dbReference>
<proteinExistence type="inferred from homology"/>
<dbReference type="SUPFAM" id="SSF64438">
    <property type="entry name" value="CNF1/YfiH-like putative cysteine hydrolases"/>
    <property type="match status" value="1"/>
</dbReference>